<dbReference type="GO" id="GO:0006355">
    <property type="term" value="P:regulation of DNA-templated transcription"/>
    <property type="evidence" value="ECO:0007669"/>
    <property type="project" value="InterPro"/>
</dbReference>
<dbReference type="PROSITE" id="PS00676">
    <property type="entry name" value="SIGMA54_INTERACT_2"/>
    <property type="match status" value="1"/>
</dbReference>
<dbReference type="PROSITE" id="PS00675">
    <property type="entry name" value="SIGMA54_INTERACT_1"/>
    <property type="match status" value="1"/>
</dbReference>
<dbReference type="Gene3D" id="3.30.450.20">
    <property type="entry name" value="PAS domain"/>
    <property type="match status" value="1"/>
</dbReference>
<reference evidence="4" key="2">
    <citation type="journal article" date="2023" name="Biology">
        <title>Prokaryotic Life Associated with Coal-Fire Gas Vents Revealed by Metagenomics.</title>
        <authorList>
            <person name="Kadnikov V.V."/>
            <person name="Mardanov A.V."/>
            <person name="Beletsky A.V."/>
            <person name="Karnachuk O.V."/>
            <person name="Ravin N.V."/>
        </authorList>
    </citation>
    <scope>NUCLEOTIDE SEQUENCE</scope>
    <source>
        <strain evidence="4">Bu02</strain>
    </source>
</reference>
<organism evidence="4">
    <name type="scientific">Candidatus Fermentithermobacillus carboniphilus</name>
    <dbReference type="NCBI Taxonomy" id="3085328"/>
    <lineage>
        <taxon>Bacteria</taxon>
        <taxon>Bacillati</taxon>
        <taxon>Bacillota</taxon>
        <taxon>Candidatus Fermentithermobacillia</taxon>
        <taxon>Candidatus Fermentithermobacillales</taxon>
        <taxon>Candidatus Fermentithermobacillaceae</taxon>
        <taxon>Candidatus Fermentithermobacillus</taxon>
    </lineage>
</organism>
<dbReference type="InterPro" id="IPR035965">
    <property type="entry name" value="PAS-like_dom_sf"/>
</dbReference>
<evidence type="ECO:0000259" key="3">
    <source>
        <dbReference type="PROSITE" id="PS50045"/>
    </source>
</evidence>
<dbReference type="FunFam" id="3.40.50.300:FF:000006">
    <property type="entry name" value="DNA-binding transcriptional regulator NtrC"/>
    <property type="match status" value="1"/>
</dbReference>
<dbReference type="KEGG" id="fcz:IMF26_04760"/>
<keyword evidence="2" id="KW-0067">ATP-binding</keyword>
<keyword evidence="1" id="KW-0547">Nucleotide-binding</keyword>
<dbReference type="InterPro" id="IPR058031">
    <property type="entry name" value="AAA_lid_NorR"/>
</dbReference>
<evidence type="ECO:0000256" key="2">
    <source>
        <dbReference type="ARBA" id="ARBA00022840"/>
    </source>
</evidence>
<dbReference type="InterPro" id="IPR003593">
    <property type="entry name" value="AAA+_ATPase"/>
</dbReference>
<proteinExistence type="predicted"/>
<dbReference type="GO" id="GO:0005524">
    <property type="term" value="F:ATP binding"/>
    <property type="evidence" value="ECO:0007669"/>
    <property type="project" value="UniProtKB-KW"/>
</dbReference>
<dbReference type="InterPro" id="IPR036388">
    <property type="entry name" value="WH-like_DNA-bd_sf"/>
</dbReference>
<evidence type="ECO:0000256" key="1">
    <source>
        <dbReference type="ARBA" id="ARBA00022741"/>
    </source>
</evidence>
<dbReference type="InterPro" id="IPR027417">
    <property type="entry name" value="P-loop_NTPase"/>
</dbReference>
<dbReference type="Pfam" id="PF25601">
    <property type="entry name" value="AAA_lid_14"/>
    <property type="match status" value="1"/>
</dbReference>
<dbReference type="Gene3D" id="3.40.50.300">
    <property type="entry name" value="P-loop containing nucleotide triphosphate hydrolases"/>
    <property type="match status" value="1"/>
</dbReference>
<dbReference type="Gene3D" id="1.10.8.60">
    <property type="match status" value="1"/>
</dbReference>
<dbReference type="InterPro" id="IPR002078">
    <property type="entry name" value="Sigma_54_int"/>
</dbReference>
<dbReference type="InterPro" id="IPR025943">
    <property type="entry name" value="Sigma_54_int_dom_ATP-bd_2"/>
</dbReference>
<accession>A0AAT9LF69</accession>
<dbReference type="EMBL" id="CP062796">
    <property type="protein sequence ID" value="QUL99368.1"/>
    <property type="molecule type" value="Genomic_DNA"/>
</dbReference>
<dbReference type="PANTHER" id="PTHR32071">
    <property type="entry name" value="TRANSCRIPTIONAL REGULATORY PROTEIN"/>
    <property type="match status" value="1"/>
</dbReference>
<dbReference type="PROSITE" id="PS50045">
    <property type="entry name" value="SIGMA54_INTERACT_4"/>
    <property type="match status" value="1"/>
</dbReference>
<gene>
    <name evidence="4" type="ORF">IMF26_04760</name>
</gene>
<dbReference type="SMART" id="SM00382">
    <property type="entry name" value="AAA"/>
    <property type="match status" value="1"/>
</dbReference>
<dbReference type="AlphaFoldDB" id="A0AAT9LF69"/>
<evidence type="ECO:0000313" key="4">
    <source>
        <dbReference type="EMBL" id="QUL99368.1"/>
    </source>
</evidence>
<dbReference type="InterPro" id="IPR025662">
    <property type="entry name" value="Sigma_54_int_dom_ATP-bd_1"/>
</dbReference>
<dbReference type="Pfam" id="PF00158">
    <property type="entry name" value="Sigma54_activat"/>
    <property type="match status" value="1"/>
</dbReference>
<dbReference type="SUPFAM" id="SSF55785">
    <property type="entry name" value="PYP-like sensor domain (PAS domain)"/>
    <property type="match status" value="1"/>
</dbReference>
<protein>
    <submittedName>
        <fullName evidence="4">Sigma 54-interacting transcriptional regulator</fullName>
    </submittedName>
</protein>
<dbReference type="SUPFAM" id="SSF52540">
    <property type="entry name" value="P-loop containing nucleoside triphosphate hydrolases"/>
    <property type="match status" value="1"/>
</dbReference>
<dbReference type="CDD" id="cd00009">
    <property type="entry name" value="AAA"/>
    <property type="match status" value="1"/>
</dbReference>
<feature type="domain" description="Sigma-54 factor interaction" evidence="3">
    <location>
        <begin position="340"/>
        <end position="566"/>
    </location>
</feature>
<reference evidence="4" key="1">
    <citation type="submission" date="2020-10" db="EMBL/GenBank/DDBJ databases">
        <authorList>
            <person name="Kadnikov V."/>
            <person name="Beletsky A.V."/>
            <person name="Mardanov A.V."/>
            <person name="Karnachuk O.V."/>
            <person name="Ravin N.V."/>
        </authorList>
    </citation>
    <scope>NUCLEOTIDE SEQUENCE</scope>
    <source>
        <strain evidence="4">Bu02</strain>
    </source>
</reference>
<dbReference type="Gene3D" id="1.10.10.10">
    <property type="entry name" value="Winged helix-like DNA-binding domain superfamily/Winged helix DNA-binding domain"/>
    <property type="match status" value="1"/>
</dbReference>
<name>A0AAT9LF69_9FIRM</name>
<sequence>MKRLTFLTLSRATYRIFETQLKSFFKDQVAIYGVCLEDSHEIPQIEGDLILVSSRDVVPVLAGKITNKQFIISRRTLDPSKLGPLFKLEANTKVLVVNNAQDVAEDTVDVLREFGLDSLNLIPWWPGCDKDVRSVKIAVTPGFTSIVPSHVTQIHDLGVRPIDISTLVEIALRLDLPLEGIHYATAANYKGMLKAIREQVNLLSEIESSRKELEVILDNVHDAVIMCDSTGKIRKLNNAAKLMLEAGVKVGTMDIEQANIKQWLPERLINTVVATGVAEVNRLCTLGNKKYLVTVTPIEDQQRSLVITALESASIEEARRDLARAMRSRPRAARYRFEDIIGASTGLKRVVNIAKKLAATDTTVFITGETGTGKELFAHAIHNASPRRHGPFVAQNIAALPEPLVQSELFGYESGAFTGARREGKPGLFELADGGTIFLDEIADISMAVQVSLLRVLQEREVTRVGGSNLIPVSVRVIAATNQDLREAVEKGRFRKDLYYRLCAFPLRIPPLRERPEDIPLLAAYFTRKYSQWDPTFPDKLLRKLQNWSWPGNVRELEELIKYAASVADTLQEFHSAIEEFLNTFTMIPLKSTPESFDQVSNRLRRCAGLDEFAIILECLAQNGNEHGIGRDAIHTSLMASGISMTPGQIRTRIRLLSDLGLTESLRGRNGTRLTPRGRDYLAYLRQKGYLAVQ</sequence>
<dbReference type="PANTHER" id="PTHR32071:SF57">
    <property type="entry name" value="C4-DICARBOXYLATE TRANSPORT TRANSCRIPTIONAL REGULATORY PROTEIN DCTD"/>
    <property type="match status" value="1"/>
</dbReference>